<dbReference type="RefSeq" id="WP_007052845.1">
    <property type="nucleotide sequence ID" value="NZ_BCYI01000044.1"/>
</dbReference>
<name>A0A0S2MJ43_BIFLL</name>
<dbReference type="InterPro" id="IPR000182">
    <property type="entry name" value="GNAT_dom"/>
</dbReference>
<sequence>MGLKLVIERECSRDHQTALRQFLCCEPGGPEWAMDPQRYIRDLSVRKTPKGIMRTLLVVSGDIPLHDDVVGFCEYGVAVETTDEHEGVYQISYIATALKVRGTHLGDTLLSSVIVRLRDDAWRFNRTPLVLTQVDPRNKPSMDLFTRFGFMDEGPDPDDPEYHLLSLEFTPQERGNYFGSTLAFF</sequence>
<feature type="domain" description="N-acetyltransferase" evidence="1">
    <location>
        <begin position="58"/>
        <end position="150"/>
    </location>
</feature>
<dbReference type="EMBL" id="SHTC01000013">
    <property type="protein sequence ID" value="TCF58596.1"/>
    <property type="molecule type" value="Genomic_DNA"/>
</dbReference>
<dbReference type="Gene3D" id="3.40.630.30">
    <property type="match status" value="1"/>
</dbReference>
<evidence type="ECO:0000313" key="12">
    <source>
        <dbReference type="Proteomes" id="UP000293701"/>
    </source>
</evidence>
<dbReference type="Pfam" id="PF00583">
    <property type="entry name" value="Acetyltransf_1"/>
    <property type="match status" value="1"/>
</dbReference>
<evidence type="ECO:0000313" key="5">
    <source>
        <dbReference type="EMBL" id="TCF39324.1"/>
    </source>
</evidence>
<dbReference type="AlphaFoldDB" id="A0A0S2MJ43"/>
<dbReference type="EMBL" id="SHPR01000026">
    <property type="protein sequence ID" value="TCD83811.1"/>
    <property type="molecule type" value="Genomic_DNA"/>
</dbReference>
<gene>
    <name evidence="2" type="ORF">MCC10002_1424</name>
    <name evidence="3" type="ORF">MCC10008_1055</name>
    <name evidence="4" type="ORF">MCC10044_0936</name>
    <name evidence="5" type="ORF">MCC10100_1053</name>
    <name evidence="6" type="ORF">MCC10113_0900</name>
    <name evidence="7" type="ORF">MCC10120_1036</name>
</gene>
<proteinExistence type="predicted"/>
<dbReference type="InterPro" id="IPR016181">
    <property type="entry name" value="Acyl_CoA_acyltransferase"/>
</dbReference>
<evidence type="ECO:0000313" key="7">
    <source>
        <dbReference type="EMBL" id="TCF95147.1"/>
    </source>
</evidence>
<evidence type="ECO:0000313" key="13">
    <source>
        <dbReference type="Proteomes" id="UP000294241"/>
    </source>
</evidence>
<reference evidence="7" key="2">
    <citation type="submission" date="2019-02" db="EMBL/GenBank/DDBJ databases">
        <authorList>
            <person name="Odamaki T."/>
        </authorList>
    </citation>
    <scope>NUCLEOTIDE SEQUENCE</scope>
    <source>
        <strain evidence="2">MCC10002</strain>
        <strain evidence="3">MCC10008</strain>
        <strain evidence="4">MCC10044</strain>
        <strain evidence="5">MCC10100</strain>
        <strain evidence="6">MCC10113</strain>
        <strain evidence="7">MCC10120</strain>
    </source>
</reference>
<dbReference type="EMBL" id="SHTU01000018">
    <property type="protein sequence ID" value="TCF95147.1"/>
    <property type="molecule type" value="Genomic_DNA"/>
</dbReference>
<evidence type="ECO:0000259" key="1">
    <source>
        <dbReference type="Pfam" id="PF00583"/>
    </source>
</evidence>
<organism evidence="7 8">
    <name type="scientific">Bifidobacterium longum subsp. longum</name>
    <dbReference type="NCBI Taxonomy" id="1679"/>
    <lineage>
        <taxon>Bacteria</taxon>
        <taxon>Bacillati</taxon>
        <taxon>Actinomycetota</taxon>
        <taxon>Actinomycetes</taxon>
        <taxon>Bifidobacteriales</taxon>
        <taxon>Bifidobacteriaceae</taxon>
        <taxon>Bifidobacterium</taxon>
    </lineage>
</organism>
<evidence type="ECO:0000313" key="6">
    <source>
        <dbReference type="EMBL" id="TCF58596.1"/>
    </source>
</evidence>
<evidence type="ECO:0000313" key="9">
    <source>
        <dbReference type="Proteomes" id="UP000292241"/>
    </source>
</evidence>
<dbReference type="EMBL" id="SHST01000025">
    <property type="protein sequence ID" value="TCF39324.1"/>
    <property type="molecule type" value="Genomic_DNA"/>
</dbReference>
<dbReference type="Proteomes" id="UP000293701">
    <property type="component" value="Unassembled WGS sequence"/>
</dbReference>
<evidence type="ECO:0000313" key="2">
    <source>
        <dbReference type="EMBL" id="TCD73576.1"/>
    </source>
</evidence>
<evidence type="ECO:0000313" key="4">
    <source>
        <dbReference type="EMBL" id="TCE44726.1"/>
    </source>
</evidence>
<dbReference type="GO" id="GO:0016747">
    <property type="term" value="F:acyltransferase activity, transferring groups other than amino-acyl groups"/>
    <property type="evidence" value="ECO:0007669"/>
    <property type="project" value="InterPro"/>
</dbReference>
<dbReference type="Proteomes" id="UP000293319">
    <property type="component" value="Unassembled WGS sequence"/>
</dbReference>
<evidence type="ECO:0000313" key="3">
    <source>
        <dbReference type="EMBL" id="TCD83811.1"/>
    </source>
</evidence>
<reference evidence="8 9" key="1">
    <citation type="journal article" date="2018" name="Sci. Rep.">
        <title>Genomic diversity and distribution of Bifidobacterium longum subsp. longum across the human lifespan.</title>
        <authorList>
            <person name="Odamaki T."/>
            <person name="Bottacini F."/>
            <person name="Kato K."/>
            <person name="Mitsuyama E."/>
            <person name="Yoshida K."/>
            <person name="Horigome A."/>
            <person name="Xiao J.Z."/>
            <person name="van Sinderen D."/>
        </authorList>
    </citation>
    <scope>NUCLEOTIDE SEQUENCE [LARGE SCALE GENOMIC DNA]</scope>
    <source>
        <strain evidence="2 12">MCC10002</strain>
        <strain evidence="3 9">MCC10008</strain>
        <strain evidence="4 11">MCC10044</strain>
        <strain evidence="5 13">MCC10100</strain>
        <strain evidence="6 10">MCC10113</strain>
        <strain evidence="7 8">MCC10120</strain>
    </source>
</reference>
<dbReference type="EMBL" id="SHPM01000029">
    <property type="protein sequence ID" value="TCD73576.1"/>
    <property type="molecule type" value="Genomic_DNA"/>
</dbReference>
<dbReference type="Proteomes" id="UP000292478">
    <property type="component" value="Unassembled WGS sequence"/>
</dbReference>
<protein>
    <recommendedName>
        <fullName evidence="1">N-acetyltransferase domain-containing protein</fullName>
    </recommendedName>
</protein>
<evidence type="ECO:0000313" key="8">
    <source>
        <dbReference type="Proteomes" id="UP000291713"/>
    </source>
</evidence>
<dbReference type="SUPFAM" id="SSF55729">
    <property type="entry name" value="Acyl-CoA N-acyltransferases (Nat)"/>
    <property type="match status" value="1"/>
</dbReference>
<evidence type="ECO:0000313" key="11">
    <source>
        <dbReference type="Proteomes" id="UP000293319"/>
    </source>
</evidence>
<evidence type="ECO:0000313" key="10">
    <source>
        <dbReference type="Proteomes" id="UP000292478"/>
    </source>
</evidence>
<comment type="caution">
    <text evidence="7">The sequence shown here is derived from an EMBL/GenBank/DDBJ whole genome shotgun (WGS) entry which is preliminary data.</text>
</comment>
<dbReference type="EMBL" id="SHQV01000012">
    <property type="protein sequence ID" value="TCE44726.1"/>
    <property type="molecule type" value="Genomic_DNA"/>
</dbReference>
<dbReference type="Proteomes" id="UP000291713">
    <property type="component" value="Unassembled WGS sequence"/>
</dbReference>
<dbReference type="Proteomes" id="UP000294241">
    <property type="component" value="Unassembled WGS sequence"/>
</dbReference>
<accession>A0A0S2MJ43</accession>
<dbReference type="Proteomes" id="UP000292241">
    <property type="component" value="Unassembled WGS sequence"/>
</dbReference>